<evidence type="ECO:0000313" key="1">
    <source>
        <dbReference type="EMBL" id="CDJ49093.1"/>
    </source>
</evidence>
<gene>
    <name evidence="1" type="ORF">EBH_0023990</name>
</gene>
<sequence length="222" mass="25132">MLNSEDSVIQAFGEGQMLEIIRRAIVYTPDRESSDREVILAYLKGRNLGCLKRRCKKVDIRSLWWELPRNTSERKTRIETGSGGTYPVKAADDSALDHQHLASKIKQHMAGWQHDVWKDKVHQGKYAAYQTADSNAFLSGPTRLKPEFVFALRACSAQLYTRAYLKNIKASKLSRCRHCTDDPETLAHALNGCPHSLHTKIKGGHNKAFREDHNSNQAQCGE</sequence>
<accession>U6LIM6</accession>
<keyword evidence="2" id="KW-1185">Reference proteome</keyword>
<name>U6LIM6_9EIME</name>
<reference evidence="1" key="2">
    <citation type="submission" date="2013-10" db="EMBL/GenBank/DDBJ databases">
        <authorList>
            <person name="Aslett M."/>
        </authorList>
    </citation>
    <scope>NUCLEOTIDE SEQUENCE [LARGE SCALE GENOMIC DNA]</scope>
    <source>
        <strain evidence="1">Houghton</strain>
    </source>
</reference>
<dbReference type="OrthoDB" id="346743at2759"/>
<protein>
    <submittedName>
        <fullName evidence="1">Uncharacterized protein</fullName>
    </submittedName>
</protein>
<dbReference type="AlphaFoldDB" id="U6LIM6"/>
<evidence type="ECO:0000313" key="2">
    <source>
        <dbReference type="Proteomes" id="UP000030750"/>
    </source>
</evidence>
<proteinExistence type="predicted"/>
<reference evidence="1" key="1">
    <citation type="submission" date="2013-10" db="EMBL/GenBank/DDBJ databases">
        <title>Genomic analysis of the causative agents of coccidiosis in chickens.</title>
        <authorList>
            <person name="Reid A.J."/>
            <person name="Blake D."/>
            <person name="Billington K."/>
            <person name="Browne H."/>
            <person name="Dunn M."/>
            <person name="Hung S."/>
            <person name="Kawahara F."/>
            <person name="Miranda-Saavedra D."/>
            <person name="Mourier T."/>
            <person name="Nagra H."/>
            <person name="Otto T.D."/>
            <person name="Rawlings N."/>
            <person name="Sanchez A."/>
            <person name="Sanders M."/>
            <person name="Subramaniam C."/>
            <person name="Tay Y."/>
            <person name="Dear P."/>
            <person name="Doerig C."/>
            <person name="Gruber A."/>
            <person name="Parkinson J."/>
            <person name="Shirley M."/>
            <person name="Wan K.L."/>
            <person name="Berriman M."/>
            <person name="Tomley F."/>
            <person name="Pain A."/>
        </authorList>
    </citation>
    <scope>NUCLEOTIDE SEQUENCE [LARGE SCALE GENOMIC DNA]</scope>
    <source>
        <strain evidence="1">Houghton</strain>
    </source>
</reference>
<dbReference type="VEuPathDB" id="ToxoDB:EBH_0023990"/>
<organism evidence="1 2">
    <name type="scientific">Eimeria brunetti</name>
    <dbReference type="NCBI Taxonomy" id="51314"/>
    <lineage>
        <taxon>Eukaryota</taxon>
        <taxon>Sar</taxon>
        <taxon>Alveolata</taxon>
        <taxon>Apicomplexa</taxon>
        <taxon>Conoidasida</taxon>
        <taxon>Coccidia</taxon>
        <taxon>Eucoccidiorida</taxon>
        <taxon>Eimeriorina</taxon>
        <taxon>Eimeriidae</taxon>
        <taxon>Eimeria</taxon>
    </lineage>
</organism>
<dbReference type="Proteomes" id="UP000030750">
    <property type="component" value="Unassembled WGS sequence"/>
</dbReference>
<dbReference type="EMBL" id="HG711465">
    <property type="protein sequence ID" value="CDJ49093.1"/>
    <property type="molecule type" value="Genomic_DNA"/>
</dbReference>